<name>A0A6V7XNF7_MELEN</name>
<comment type="caution">
    <text evidence="1">The sequence shown here is derived from an EMBL/GenBank/DDBJ whole genome shotgun (WGS) entry which is preliminary data.</text>
</comment>
<dbReference type="Proteomes" id="UP000580250">
    <property type="component" value="Unassembled WGS sequence"/>
</dbReference>
<accession>A0A6V7XNF7</accession>
<sequence>MLLKLFEERPDFKAEMKDLKGEAKSKFEFLIGKSEKQEKNKEIVQENTDQV</sequence>
<reference evidence="1 2" key="1">
    <citation type="submission" date="2020-08" db="EMBL/GenBank/DDBJ databases">
        <authorList>
            <person name="Koutsovoulos G."/>
            <person name="Danchin GJ E."/>
        </authorList>
    </citation>
    <scope>NUCLEOTIDE SEQUENCE [LARGE SCALE GENOMIC DNA]</scope>
</reference>
<evidence type="ECO:0000313" key="1">
    <source>
        <dbReference type="EMBL" id="CAD2200834.1"/>
    </source>
</evidence>
<dbReference type="EMBL" id="CAJEWN010001909">
    <property type="protein sequence ID" value="CAD2200834.1"/>
    <property type="molecule type" value="Genomic_DNA"/>
</dbReference>
<evidence type="ECO:0000313" key="2">
    <source>
        <dbReference type="Proteomes" id="UP000580250"/>
    </source>
</evidence>
<organism evidence="1 2">
    <name type="scientific">Meloidogyne enterolobii</name>
    <name type="common">Root-knot nematode worm</name>
    <name type="synonym">Meloidogyne mayaguensis</name>
    <dbReference type="NCBI Taxonomy" id="390850"/>
    <lineage>
        <taxon>Eukaryota</taxon>
        <taxon>Metazoa</taxon>
        <taxon>Ecdysozoa</taxon>
        <taxon>Nematoda</taxon>
        <taxon>Chromadorea</taxon>
        <taxon>Rhabditida</taxon>
        <taxon>Tylenchina</taxon>
        <taxon>Tylenchomorpha</taxon>
        <taxon>Tylenchoidea</taxon>
        <taxon>Meloidogynidae</taxon>
        <taxon>Meloidogyninae</taxon>
        <taxon>Meloidogyne</taxon>
    </lineage>
</organism>
<protein>
    <submittedName>
        <fullName evidence="1">Uncharacterized protein</fullName>
    </submittedName>
</protein>
<dbReference type="AlphaFoldDB" id="A0A6V7XNF7"/>
<proteinExistence type="predicted"/>
<gene>
    <name evidence="1" type="ORF">MENT_LOCUS54325</name>
</gene>